<keyword evidence="2" id="KW-1185">Reference proteome</keyword>
<protein>
    <submittedName>
        <fullName evidence="1">CLUMA_CG005996, isoform A</fullName>
    </submittedName>
</protein>
<organism evidence="1 2">
    <name type="scientific">Clunio marinus</name>
    <dbReference type="NCBI Taxonomy" id="568069"/>
    <lineage>
        <taxon>Eukaryota</taxon>
        <taxon>Metazoa</taxon>
        <taxon>Ecdysozoa</taxon>
        <taxon>Arthropoda</taxon>
        <taxon>Hexapoda</taxon>
        <taxon>Insecta</taxon>
        <taxon>Pterygota</taxon>
        <taxon>Neoptera</taxon>
        <taxon>Endopterygota</taxon>
        <taxon>Diptera</taxon>
        <taxon>Nematocera</taxon>
        <taxon>Chironomoidea</taxon>
        <taxon>Chironomidae</taxon>
        <taxon>Clunio</taxon>
    </lineage>
</organism>
<sequence length="59" mass="6624">MLLTKLTNINQRNSGCEKSLHFDITTLLKPSDQLGFSGFSSVSHLHYYWPVKVPTGLMA</sequence>
<accession>A0A1J1HWQ5</accession>
<name>A0A1J1HWQ5_9DIPT</name>
<evidence type="ECO:0000313" key="1">
    <source>
        <dbReference type="EMBL" id="CRK92419.1"/>
    </source>
</evidence>
<dbReference type="Proteomes" id="UP000183832">
    <property type="component" value="Unassembled WGS sequence"/>
</dbReference>
<gene>
    <name evidence="1" type="ORF">CLUMA_CG005996</name>
</gene>
<reference evidence="1 2" key="1">
    <citation type="submission" date="2015-04" db="EMBL/GenBank/DDBJ databases">
        <authorList>
            <person name="Syromyatnikov M.Y."/>
            <person name="Popov V.N."/>
        </authorList>
    </citation>
    <scope>NUCLEOTIDE SEQUENCE [LARGE SCALE GENOMIC DNA]</scope>
</reference>
<evidence type="ECO:0000313" key="2">
    <source>
        <dbReference type="Proteomes" id="UP000183832"/>
    </source>
</evidence>
<dbReference type="AlphaFoldDB" id="A0A1J1HWQ5"/>
<dbReference type="EMBL" id="CVRI01000027">
    <property type="protein sequence ID" value="CRK92419.1"/>
    <property type="molecule type" value="Genomic_DNA"/>
</dbReference>
<proteinExistence type="predicted"/>